<dbReference type="EMBL" id="VYKJ01000001">
    <property type="protein sequence ID" value="KAA9003166.1"/>
    <property type="molecule type" value="Genomic_DNA"/>
</dbReference>
<dbReference type="NCBIfam" id="TIGR00689">
    <property type="entry name" value="rpiB_lacA_lacB"/>
    <property type="match status" value="1"/>
</dbReference>
<reference evidence="3 5" key="1">
    <citation type="submission" date="2019-09" db="EMBL/GenBank/DDBJ databases">
        <authorList>
            <person name="Li Y."/>
        </authorList>
    </citation>
    <scope>NUCLEOTIDE SEQUENCE [LARGE SCALE GENOMIC DNA]</scope>
    <source>
        <strain evidence="3 5">L3-3HA</strain>
    </source>
</reference>
<dbReference type="Gene3D" id="3.40.1400.10">
    <property type="entry name" value="Sugar-phosphate isomerase, RpiB/LacA/LacB"/>
    <property type="match status" value="1"/>
</dbReference>
<dbReference type="Pfam" id="PF02502">
    <property type="entry name" value="LacAB_rpiB"/>
    <property type="match status" value="1"/>
</dbReference>
<protein>
    <submittedName>
        <fullName evidence="3">Ribose 5-phosphate isomerase B</fullName>
        <ecNumber evidence="3">5.3.1.6</ecNumber>
    </submittedName>
</protein>
<dbReference type="PANTHER" id="PTHR43732">
    <property type="entry name" value="RIBOSE 5-PHOSPHATE ISOMERASE-RELATED"/>
    <property type="match status" value="1"/>
</dbReference>
<organism evidence="3 5">
    <name type="scientific">Affinibrenneria salicis</name>
    <dbReference type="NCBI Taxonomy" id="2590031"/>
    <lineage>
        <taxon>Bacteria</taxon>
        <taxon>Pseudomonadati</taxon>
        <taxon>Pseudomonadota</taxon>
        <taxon>Gammaproteobacteria</taxon>
        <taxon>Enterobacterales</taxon>
        <taxon>Pectobacteriaceae</taxon>
        <taxon>Affinibrenneria</taxon>
    </lineage>
</organism>
<proteinExistence type="inferred from homology"/>
<dbReference type="InterPro" id="IPR003500">
    <property type="entry name" value="RpiB_LacA_LacB"/>
</dbReference>
<dbReference type="GO" id="GO:0005975">
    <property type="term" value="P:carbohydrate metabolic process"/>
    <property type="evidence" value="ECO:0007669"/>
    <property type="project" value="InterPro"/>
</dbReference>
<evidence type="ECO:0000313" key="4">
    <source>
        <dbReference type="EMBL" id="KAA9003166.1"/>
    </source>
</evidence>
<dbReference type="NCBIfam" id="TIGR01120">
    <property type="entry name" value="rpiB"/>
    <property type="match status" value="1"/>
</dbReference>
<dbReference type="EMBL" id="VYKJ01000001">
    <property type="protein sequence ID" value="KAA9002546.1"/>
    <property type="molecule type" value="Genomic_DNA"/>
</dbReference>
<name>A0A5J5G5N1_9GAMM</name>
<evidence type="ECO:0000256" key="1">
    <source>
        <dbReference type="ARBA" id="ARBA00008754"/>
    </source>
</evidence>
<evidence type="ECO:0000313" key="3">
    <source>
        <dbReference type="EMBL" id="KAA9002546.1"/>
    </source>
</evidence>
<dbReference type="PANTHER" id="PTHR43732:SF1">
    <property type="entry name" value="RIBOSE 5-PHOSPHATE ISOMERASE"/>
    <property type="match status" value="1"/>
</dbReference>
<sequence>MPSIAIGADGAAIDLKNQLVAFLQHSGLQVTDYSQTPAEADPMYPDVAWTVAQAIKAGRHARGILLCGTGIGMSIVANKVEGIRAAQCHDTYSAGRARKSNDAHIMTLGARVIGPELAKEIVAAWLAAEFEGGGSAPKVEKIRYYEQLNQRP</sequence>
<dbReference type="InterPro" id="IPR051812">
    <property type="entry name" value="SPI_LacAB/RpiB"/>
</dbReference>
<dbReference type="EC" id="5.3.1.6" evidence="3"/>
<comment type="similarity">
    <text evidence="1">Belongs to the LacAB/RpiB family.</text>
</comment>
<gene>
    <name evidence="3" type="primary">rpiB</name>
    <name evidence="3" type="ORF">FJU30_00625</name>
    <name evidence="4" type="ORF">FJU30_04140</name>
</gene>
<evidence type="ECO:0000256" key="2">
    <source>
        <dbReference type="ARBA" id="ARBA00023235"/>
    </source>
</evidence>
<dbReference type="InterPro" id="IPR004785">
    <property type="entry name" value="RpiB"/>
</dbReference>
<comment type="caution">
    <text evidence="3">The sequence shown here is derived from an EMBL/GenBank/DDBJ whole genome shotgun (WGS) entry which is preliminary data.</text>
</comment>
<dbReference type="Proteomes" id="UP000335415">
    <property type="component" value="Unassembled WGS sequence"/>
</dbReference>
<accession>A0A5J5G5N1</accession>
<dbReference type="RefSeq" id="WP_150433517.1">
    <property type="nucleotide sequence ID" value="NZ_VYKJ01000001.1"/>
</dbReference>
<dbReference type="NCBIfam" id="NF004051">
    <property type="entry name" value="PRK05571.1"/>
    <property type="match status" value="1"/>
</dbReference>
<dbReference type="SUPFAM" id="SSF89623">
    <property type="entry name" value="Ribose/Galactose isomerase RpiB/AlsB"/>
    <property type="match status" value="1"/>
</dbReference>
<dbReference type="InterPro" id="IPR036569">
    <property type="entry name" value="RpiB_LacA_LacB_sf"/>
</dbReference>
<dbReference type="AlphaFoldDB" id="A0A5J5G5N1"/>
<dbReference type="OrthoDB" id="1778624at2"/>
<keyword evidence="2 3" id="KW-0413">Isomerase</keyword>
<dbReference type="PIRSF" id="PIRSF005384">
    <property type="entry name" value="RpiB_LacA_B"/>
    <property type="match status" value="1"/>
</dbReference>
<evidence type="ECO:0000313" key="5">
    <source>
        <dbReference type="Proteomes" id="UP000335415"/>
    </source>
</evidence>
<dbReference type="GO" id="GO:0004751">
    <property type="term" value="F:ribose-5-phosphate isomerase activity"/>
    <property type="evidence" value="ECO:0007669"/>
    <property type="project" value="UniProtKB-EC"/>
</dbReference>
<keyword evidence="5" id="KW-1185">Reference proteome</keyword>